<dbReference type="Proteomes" id="UP001283361">
    <property type="component" value="Unassembled WGS sequence"/>
</dbReference>
<evidence type="ECO:0000313" key="2">
    <source>
        <dbReference type="Proteomes" id="UP001283361"/>
    </source>
</evidence>
<dbReference type="AlphaFoldDB" id="A0AAE0XXY3"/>
<keyword evidence="2" id="KW-1185">Reference proteome</keyword>
<organism evidence="1 2">
    <name type="scientific">Elysia crispata</name>
    <name type="common">lettuce slug</name>
    <dbReference type="NCBI Taxonomy" id="231223"/>
    <lineage>
        <taxon>Eukaryota</taxon>
        <taxon>Metazoa</taxon>
        <taxon>Spiralia</taxon>
        <taxon>Lophotrochozoa</taxon>
        <taxon>Mollusca</taxon>
        <taxon>Gastropoda</taxon>
        <taxon>Heterobranchia</taxon>
        <taxon>Euthyneura</taxon>
        <taxon>Panpulmonata</taxon>
        <taxon>Sacoglossa</taxon>
        <taxon>Placobranchoidea</taxon>
        <taxon>Plakobranchidae</taxon>
        <taxon>Elysia</taxon>
    </lineage>
</organism>
<proteinExistence type="predicted"/>
<dbReference type="EMBL" id="JAWDGP010007341">
    <property type="protein sequence ID" value="KAK3724701.1"/>
    <property type="molecule type" value="Genomic_DNA"/>
</dbReference>
<accession>A0AAE0XXY3</accession>
<evidence type="ECO:0000313" key="1">
    <source>
        <dbReference type="EMBL" id="KAK3724701.1"/>
    </source>
</evidence>
<name>A0AAE0XXY3_9GAST</name>
<comment type="caution">
    <text evidence="1">The sequence shown here is derived from an EMBL/GenBank/DDBJ whole genome shotgun (WGS) entry which is preliminary data.</text>
</comment>
<sequence length="150" mass="17011">MKDFFRCRAFLQTKAFMCNFENSDGWFTTVMTQTCLWLISDRNLEVYRVPSSSQQPHSNVGTNIVINSTHPVWNPLCTQCHPGLEKSHYQILFGVCIFSLCHPTSSFTAPSLSLPTACDTELAKANKMPDFTKTDPALFCPSVPESFWEF</sequence>
<gene>
    <name evidence="1" type="ORF">RRG08_041181</name>
</gene>
<reference evidence="1" key="1">
    <citation type="journal article" date="2023" name="G3 (Bethesda)">
        <title>A reference genome for the long-term kleptoplast-retaining sea slug Elysia crispata morphotype clarki.</title>
        <authorList>
            <person name="Eastman K.E."/>
            <person name="Pendleton A.L."/>
            <person name="Shaikh M.A."/>
            <person name="Suttiyut T."/>
            <person name="Ogas R."/>
            <person name="Tomko P."/>
            <person name="Gavelis G."/>
            <person name="Widhalm J.R."/>
            <person name="Wisecaver J.H."/>
        </authorList>
    </citation>
    <scope>NUCLEOTIDE SEQUENCE</scope>
    <source>
        <strain evidence="1">ECLA1</strain>
    </source>
</reference>
<protein>
    <submittedName>
        <fullName evidence="1">Uncharacterized protein</fullName>
    </submittedName>
</protein>